<evidence type="ECO:0000313" key="4">
    <source>
        <dbReference type="EMBL" id="MFC7580171.1"/>
    </source>
</evidence>
<evidence type="ECO:0000313" key="5">
    <source>
        <dbReference type="Proteomes" id="UP001596527"/>
    </source>
</evidence>
<evidence type="ECO:0000256" key="1">
    <source>
        <dbReference type="SAM" id="MobiDB-lite"/>
    </source>
</evidence>
<feature type="domain" description="Glycerophosphoryl diester phosphodiesterase membrane" evidence="3">
    <location>
        <begin position="279"/>
        <end position="406"/>
    </location>
</feature>
<feature type="compositionally biased region" description="Pro residues" evidence="1">
    <location>
        <begin position="85"/>
        <end position="101"/>
    </location>
</feature>
<dbReference type="Pfam" id="PF10110">
    <property type="entry name" value="GPDPase_memb"/>
    <property type="match status" value="1"/>
</dbReference>
<feature type="transmembrane region" description="Helical" evidence="2">
    <location>
        <begin position="334"/>
        <end position="361"/>
    </location>
</feature>
<comment type="caution">
    <text evidence="4">The sequence shown here is derived from an EMBL/GenBank/DDBJ whole genome shotgun (WGS) entry which is preliminary data.</text>
</comment>
<accession>A0ABW2SJ70</accession>
<dbReference type="Proteomes" id="UP001596527">
    <property type="component" value="Unassembled WGS sequence"/>
</dbReference>
<feature type="compositionally biased region" description="Low complexity" evidence="1">
    <location>
        <begin position="48"/>
        <end position="59"/>
    </location>
</feature>
<feature type="region of interest" description="Disordered" evidence="1">
    <location>
        <begin position="1"/>
        <end position="101"/>
    </location>
</feature>
<gene>
    <name evidence="4" type="ORF">ACFQWG_02905</name>
</gene>
<feature type="transmembrane region" description="Helical" evidence="2">
    <location>
        <begin position="373"/>
        <end position="395"/>
    </location>
</feature>
<feature type="transmembrane region" description="Helical" evidence="2">
    <location>
        <begin position="230"/>
        <end position="261"/>
    </location>
</feature>
<protein>
    <submittedName>
        <fullName evidence="4">Glycerophosphoryl diester phosphodiesterase membrane domain-containing protein</fullName>
    </submittedName>
</protein>
<name>A0ABW2SJ70_9ACTO</name>
<keyword evidence="2" id="KW-0472">Membrane</keyword>
<keyword evidence="5" id="KW-1185">Reference proteome</keyword>
<feature type="transmembrane region" description="Helical" evidence="2">
    <location>
        <begin position="129"/>
        <end position="148"/>
    </location>
</feature>
<feature type="compositionally biased region" description="Low complexity" evidence="1">
    <location>
        <begin position="66"/>
        <end position="79"/>
    </location>
</feature>
<reference evidence="5" key="1">
    <citation type="journal article" date="2019" name="Int. J. Syst. Evol. Microbiol.">
        <title>The Global Catalogue of Microorganisms (GCM) 10K type strain sequencing project: providing services to taxonomists for standard genome sequencing and annotation.</title>
        <authorList>
            <consortium name="The Broad Institute Genomics Platform"/>
            <consortium name="The Broad Institute Genome Sequencing Center for Infectious Disease"/>
            <person name="Wu L."/>
            <person name="Ma J."/>
        </authorList>
    </citation>
    <scope>NUCLEOTIDE SEQUENCE [LARGE SCALE GENOMIC DNA]</scope>
    <source>
        <strain evidence="5">CCUG 56698</strain>
    </source>
</reference>
<feature type="transmembrane region" description="Helical" evidence="2">
    <location>
        <begin position="187"/>
        <end position="209"/>
    </location>
</feature>
<evidence type="ECO:0000259" key="3">
    <source>
        <dbReference type="Pfam" id="PF10110"/>
    </source>
</evidence>
<dbReference type="EMBL" id="JBHTEF010000001">
    <property type="protein sequence ID" value="MFC7580171.1"/>
    <property type="molecule type" value="Genomic_DNA"/>
</dbReference>
<keyword evidence="2" id="KW-0812">Transmembrane</keyword>
<organism evidence="4 5">
    <name type="scientific">Schaalia naturae</name>
    <dbReference type="NCBI Taxonomy" id="635203"/>
    <lineage>
        <taxon>Bacteria</taxon>
        <taxon>Bacillati</taxon>
        <taxon>Actinomycetota</taxon>
        <taxon>Actinomycetes</taxon>
        <taxon>Actinomycetales</taxon>
        <taxon>Actinomycetaceae</taxon>
        <taxon>Schaalia</taxon>
    </lineage>
</organism>
<evidence type="ECO:0000256" key="2">
    <source>
        <dbReference type="SAM" id="Phobius"/>
    </source>
</evidence>
<feature type="transmembrane region" description="Helical" evidence="2">
    <location>
        <begin position="273"/>
        <end position="293"/>
    </location>
</feature>
<keyword evidence="2" id="KW-1133">Transmembrane helix</keyword>
<sequence>MSTPTPPFNSEDPGTDSGQWAPPSSAPQGPDSWTAPEAGRRPDAQTTDPGADPAQAAPASGWEAAPPWNAGPGWSSPGWGDAGPGPAPAPQPAAGWMPPPQPGVIPLRPLSIGDLFEATFRTIRANPSVMFGFSVAVMAIASLITSVIEASTASQWIGLVDDPQAALAGDDLTGLAGQIAGTLTSSAASGIITALVTMVLSGMLALTVSDATLGAVTPLGAAWARVRPRLLPLIGVTVLNGLIGVAAFGVVAGIFAIPFIASLAGSGGADPSVAGVLLLLLGLLAGAAASLFFQVRLLFGPTIIVLEDLGPLQAIRRSWSLTSSSFWRILGRMILIALLTAAATFFVAGAVGLVGGLITLLASEFVGTIVTGFLSGVVSGFIIPISAAFTTLMYVDERIRQENLAPALAEAAQASRAAR</sequence>
<dbReference type="InterPro" id="IPR018476">
    <property type="entry name" value="GlyceroP-diester-Pdiesterase_M"/>
</dbReference>
<dbReference type="RefSeq" id="WP_380971931.1">
    <property type="nucleotide sequence ID" value="NZ_JBHTEF010000001.1"/>
</dbReference>
<proteinExistence type="predicted"/>